<keyword evidence="4 10" id="KW-0479">Metal-binding</keyword>
<keyword evidence="6" id="KW-0611">Plant defense</keyword>
<dbReference type="InterPro" id="IPR044861">
    <property type="entry name" value="IPNS-like_FE2OG_OXY"/>
</dbReference>
<evidence type="ECO:0000259" key="11">
    <source>
        <dbReference type="PROSITE" id="PS51471"/>
    </source>
</evidence>
<dbReference type="InterPro" id="IPR050295">
    <property type="entry name" value="Plant_2OG-oxidoreductases"/>
</dbReference>
<dbReference type="GO" id="GO:1900366">
    <property type="term" value="P:negative regulation of defense response to insect"/>
    <property type="evidence" value="ECO:0007669"/>
    <property type="project" value="UniProtKB-ARBA"/>
</dbReference>
<dbReference type="Proteomes" id="UP001151287">
    <property type="component" value="Unassembled WGS sequence"/>
</dbReference>
<evidence type="ECO:0000256" key="6">
    <source>
        <dbReference type="ARBA" id="ARBA00022821"/>
    </source>
</evidence>
<evidence type="ECO:0000256" key="4">
    <source>
        <dbReference type="ARBA" id="ARBA00022723"/>
    </source>
</evidence>
<dbReference type="EMBL" id="JAMQYH010000002">
    <property type="protein sequence ID" value="KAJ1699006.1"/>
    <property type="molecule type" value="Genomic_DNA"/>
</dbReference>
<dbReference type="GO" id="GO:0006952">
    <property type="term" value="P:defense response"/>
    <property type="evidence" value="ECO:0007669"/>
    <property type="project" value="UniProtKB-KW"/>
</dbReference>
<name>A0A9Q0CRU6_9POAL</name>
<comment type="cofactor">
    <cofactor evidence="1">
        <name>Fe(2+)</name>
        <dbReference type="ChEBI" id="CHEBI:29033"/>
    </cofactor>
</comment>
<comment type="catalytic activity">
    <reaction evidence="9">
        <text>jasmonate + 2-oxoglutarate + O2 = (1R,2R)-12-hydroxyjasmonate + succinate + CO2</text>
        <dbReference type="Rhea" id="RHEA:67144"/>
        <dbReference type="ChEBI" id="CHEBI:15379"/>
        <dbReference type="ChEBI" id="CHEBI:16526"/>
        <dbReference type="ChEBI" id="CHEBI:16810"/>
        <dbReference type="ChEBI" id="CHEBI:30031"/>
        <dbReference type="ChEBI" id="CHEBI:58431"/>
        <dbReference type="ChEBI" id="CHEBI:132022"/>
    </reaction>
    <physiologicalReaction direction="left-to-right" evidence="9">
        <dbReference type="Rhea" id="RHEA:67145"/>
    </physiologicalReaction>
</comment>
<dbReference type="AlphaFoldDB" id="A0A9Q0CRU6"/>
<evidence type="ECO:0000256" key="8">
    <source>
        <dbReference type="ARBA" id="ARBA00023004"/>
    </source>
</evidence>
<dbReference type="SUPFAM" id="SSF51197">
    <property type="entry name" value="Clavaminate synthase-like"/>
    <property type="match status" value="1"/>
</dbReference>
<dbReference type="InterPro" id="IPR026992">
    <property type="entry name" value="DIOX_N"/>
</dbReference>
<keyword evidence="13" id="KW-1185">Reference proteome</keyword>
<keyword evidence="7 10" id="KW-0560">Oxidoreductase</keyword>
<comment type="similarity">
    <text evidence="3 10">Belongs to the iron/ascorbate-dependent oxidoreductase family.</text>
</comment>
<evidence type="ECO:0000256" key="7">
    <source>
        <dbReference type="ARBA" id="ARBA00023002"/>
    </source>
</evidence>
<dbReference type="GO" id="GO:0016491">
    <property type="term" value="F:oxidoreductase activity"/>
    <property type="evidence" value="ECO:0007669"/>
    <property type="project" value="UniProtKB-KW"/>
</dbReference>
<dbReference type="Gene3D" id="2.60.120.330">
    <property type="entry name" value="B-lactam Antibiotic, Isopenicillin N Synthase, Chain"/>
    <property type="match status" value="1"/>
</dbReference>
<dbReference type="GO" id="GO:0120091">
    <property type="term" value="F:jasmonic acid hydrolase"/>
    <property type="evidence" value="ECO:0007669"/>
    <property type="project" value="UniProtKB-ARBA"/>
</dbReference>
<dbReference type="InterPro" id="IPR027443">
    <property type="entry name" value="IPNS-like_sf"/>
</dbReference>
<evidence type="ECO:0000256" key="10">
    <source>
        <dbReference type="RuleBase" id="RU003682"/>
    </source>
</evidence>
<evidence type="ECO:0000313" key="12">
    <source>
        <dbReference type="EMBL" id="KAJ1699006.1"/>
    </source>
</evidence>
<dbReference type="PROSITE" id="PS51471">
    <property type="entry name" value="FE2OG_OXY"/>
    <property type="match status" value="1"/>
</dbReference>
<evidence type="ECO:0000256" key="2">
    <source>
        <dbReference type="ARBA" id="ARBA00001961"/>
    </source>
</evidence>
<keyword evidence="8 10" id="KW-0408">Iron</keyword>
<dbReference type="PRINTS" id="PR00682">
    <property type="entry name" value="IPNSYNTHASE"/>
</dbReference>
<dbReference type="OrthoDB" id="288590at2759"/>
<dbReference type="GO" id="GO:1900150">
    <property type="term" value="P:regulation of defense response to fungus"/>
    <property type="evidence" value="ECO:0007669"/>
    <property type="project" value="UniProtKB-ARBA"/>
</dbReference>
<accession>A0A9Q0CRU6</accession>
<dbReference type="FunFam" id="2.60.120.330:FF:000008">
    <property type="entry name" value="Jasmonate-regulated gene 21"/>
    <property type="match status" value="1"/>
</dbReference>
<dbReference type="GO" id="GO:2000022">
    <property type="term" value="P:regulation of jasmonic acid mediated signaling pathway"/>
    <property type="evidence" value="ECO:0007669"/>
    <property type="project" value="UniProtKB-ARBA"/>
</dbReference>
<dbReference type="InterPro" id="IPR005123">
    <property type="entry name" value="Oxoglu/Fe-dep_dioxygenase_dom"/>
</dbReference>
<comment type="caution">
    <text evidence="12">The sequence shown here is derived from an EMBL/GenBank/DDBJ whole genome shotgun (WGS) entry which is preliminary data.</text>
</comment>
<organism evidence="12 13">
    <name type="scientific">Rhynchospora breviuscula</name>
    <dbReference type="NCBI Taxonomy" id="2022672"/>
    <lineage>
        <taxon>Eukaryota</taxon>
        <taxon>Viridiplantae</taxon>
        <taxon>Streptophyta</taxon>
        <taxon>Embryophyta</taxon>
        <taxon>Tracheophyta</taxon>
        <taxon>Spermatophyta</taxon>
        <taxon>Magnoliopsida</taxon>
        <taxon>Liliopsida</taxon>
        <taxon>Poales</taxon>
        <taxon>Cyperaceae</taxon>
        <taxon>Cyperoideae</taxon>
        <taxon>Rhynchosporeae</taxon>
        <taxon>Rhynchospora</taxon>
    </lineage>
</organism>
<evidence type="ECO:0000313" key="13">
    <source>
        <dbReference type="Proteomes" id="UP001151287"/>
    </source>
</evidence>
<keyword evidence="5" id="KW-1184">Jasmonic acid signaling pathway</keyword>
<dbReference type="Pfam" id="PF14226">
    <property type="entry name" value="DIOX_N"/>
    <property type="match status" value="1"/>
</dbReference>
<dbReference type="PANTHER" id="PTHR47991">
    <property type="entry name" value="OXOGLUTARATE/IRON-DEPENDENT DIOXYGENASE"/>
    <property type="match status" value="1"/>
</dbReference>
<evidence type="ECO:0000256" key="9">
    <source>
        <dbReference type="ARBA" id="ARBA00052139"/>
    </source>
</evidence>
<feature type="domain" description="Fe2OG dioxygenase" evidence="11">
    <location>
        <begin position="200"/>
        <end position="300"/>
    </location>
</feature>
<dbReference type="GO" id="GO:0046872">
    <property type="term" value="F:metal ion binding"/>
    <property type="evidence" value="ECO:0007669"/>
    <property type="project" value="UniProtKB-KW"/>
</dbReference>
<protein>
    <recommendedName>
        <fullName evidence="11">Fe2OG dioxygenase domain-containing protein</fullName>
    </recommendedName>
</protein>
<sequence>MDCLQDWPEPIVRVQSLSESGASTIPALYIKPPNDRPSPTTISNCHVSIPVIDMSDDPEHVARVVGSACREWGFFQVVNHGVDPKLMRCARDTWRGFFHEPMEIKQQYANSPKTYEGYGSRLGTKKGALLDWGDYYFLHVHPPSLINQEKWPALPSSLRPTTDEYAQELLQLCRRLMRVLSKGLGLKEGRLQEAFGGDKDGACLRVNFYPKCPQPDLTLGLSPHSDPGGMTVLQVDDHVKGLQVRKDGAWVTVQPVPDSFIINIADQIEVLSNGAYKSVEHRVMVSSTAERLSMAFFYNPCSDIPLAPIPQLVMPDRPPLFQPMTFNEYRLYIRKNGPKGKSQVESLKIAPKAVHV</sequence>
<evidence type="ECO:0000256" key="5">
    <source>
        <dbReference type="ARBA" id="ARBA00022819"/>
    </source>
</evidence>
<dbReference type="Pfam" id="PF03171">
    <property type="entry name" value="2OG-FeII_Oxy"/>
    <property type="match status" value="1"/>
</dbReference>
<evidence type="ECO:0000256" key="3">
    <source>
        <dbReference type="ARBA" id="ARBA00008056"/>
    </source>
</evidence>
<proteinExistence type="inferred from homology"/>
<evidence type="ECO:0000256" key="1">
    <source>
        <dbReference type="ARBA" id="ARBA00001954"/>
    </source>
</evidence>
<reference evidence="12" key="1">
    <citation type="journal article" date="2022" name="Cell">
        <title>Repeat-based holocentromeres influence genome architecture and karyotype evolution.</title>
        <authorList>
            <person name="Hofstatter P.G."/>
            <person name="Thangavel G."/>
            <person name="Lux T."/>
            <person name="Neumann P."/>
            <person name="Vondrak T."/>
            <person name="Novak P."/>
            <person name="Zhang M."/>
            <person name="Costa L."/>
            <person name="Castellani M."/>
            <person name="Scott A."/>
            <person name="Toegelov H."/>
            <person name="Fuchs J."/>
            <person name="Mata-Sucre Y."/>
            <person name="Dias Y."/>
            <person name="Vanzela A.L.L."/>
            <person name="Huettel B."/>
            <person name="Almeida C.C.S."/>
            <person name="Simkova H."/>
            <person name="Souza G."/>
            <person name="Pedrosa-Harand A."/>
            <person name="Macas J."/>
            <person name="Mayer K.F.X."/>
            <person name="Houben A."/>
            <person name="Marques A."/>
        </authorList>
    </citation>
    <scope>NUCLEOTIDE SEQUENCE</scope>
    <source>
        <strain evidence="12">RhyBre1mFocal</strain>
    </source>
</reference>
<gene>
    <name evidence="12" type="ORF">LUZ63_007518</name>
</gene>
<comment type="cofactor">
    <cofactor evidence="2">
        <name>L-ascorbate</name>
        <dbReference type="ChEBI" id="CHEBI:38290"/>
    </cofactor>
</comment>